<organism evidence="2 3">
    <name type="scientific">Trichodelitschia bisporula</name>
    <dbReference type="NCBI Taxonomy" id="703511"/>
    <lineage>
        <taxon>Eukaryota</taxon>
        <taxon>Fungi</taxon>
        <taxon>Dikarya</taxon>
        <taxon>Ascomycota</taxon>
        <taxon>Pezizomycotina</taxon>
        <taxon>Dothideomycetes</taxon>
        <taxon>Dothideomycetes incertae sedis</taxon>
        <taxon>Phaeotrichales</taxon>
        <taxon>Phaeotrichaceae</taxon>
        <taxon>Trichodelitschia</taxon>
    </lineage>
</organism>
<gene>
    <name evidence="2" type="ORF">EJ06DRAFT_69203</name>
</gene>
<feature type="compositionally biased region" description="Basic residues" evidence="1">
    <location>
        <begin position="14"/>
        <end position="24"/>
    </location>
</feature>
<evidence type="ECO:0000256" key="1">
    <source>
        <dbReference type="SAM" id="MobiDB-lite"/>
    </source>
</evidence>
<accession>A0A6G1HTA9</accession>
<protein>
    <submittedName>
        <fullName evidence="2">Uncharacterized protein</fullName>
    </submittedName>
</protein>
<name>A0A6G1HTA9_9PEZI</name>
<dbReference type="EMBL" id="ML996698">
    <property type="protein sequence ID" value="KAF2399069.1"/>
    <property type="molecule type" value="Genomic_DNA"/>
</dbReference>
<evidence type="ECO:0000313" key="2">
    <source>
        <dbReference type="EMBL" id="KAF2399069.1"/>
    </source>
</evidence>
<evidence type="ECO:0000313" key="3">
    <source>
        <dbReference type="Proteomes" id="UP000799640"/>
    </source>
</evidence>
<feature type="region of interest" description="Disordered" evidence="1">
    <location>
        <begin position="1"/>
        <end position="31"/>
    </location>
</feature>
<keyword evidence="3" id="KW-1185">Reference proteome</keyword>
<proteinExistence type="predicted"/>
<reference evidence="2" key="1">
    <citation type="journal article" date="2020" name="Stud. Mycol.">
        <title>101 Dothideomycetes genomes: a test case for predicting lifestyles and emergence of pathogens.</title>
        <authorList>
            <person name="Haridas S."/>
            <person name="Albert R."/>
            <person name="Binder M."/>
            <person name="Bloem J."/>
            <person name="Labutti K."/>
            <person name="Salamov A."/>
            <person name="Andreopoulos B."/>
            <person name="Baker S."/>
            <person name="Barry K."/>
            <person name="Bills G."/>
            <person name="Bluhm B."/>
            <person name="Cannon C."/>
            <person name="Castanera R."/>
            <person name="Culley D."/>
            <person name="Daum C."/>
            <person name="Ezra D."/>
            <person name="Gonzalez J."/>
            <person name="Henrissat B."/>
            <person name="Kuo A."/>
            <person name="Liang C."/>
            <person name="Lipzen A."/>
            <person name="Lutzoni F."/>
            <person name="Magnuson J."/>
            <person name="Mondo S."/>
            <person name="Nolan M."/>
            <person name="Ohm R."/>
            <person name="Pangilinan J."/>
            <person name="Park H.-J."/>
            <person name="Ramirez L."/>
            <person name="Alfaro M."/>
            <person name="Sun H."/>
            <person name="Tritt A."/>
            <person name="Yoshinaga Y."/>
            <person name="Zwiers L.-H."/>
            <person name="Turgeon B."/>
            <person name="Goodwin S."/>
            <person name="Spatafora J."/>
            <person name="Crous P."/>
            <person name="Grigoriev I."/>
        </authorList>
    </citation>
    <scope>NUCLEOTIDE SEQUENCE</scope>
    <source>
        <strain evidence="2">CBS 262.69</strain>
    </source>
</reference>
<dbReference type="Proteomes" id="UP000799640">
    <property type="component" value="Unassembled WGS sequence"/>
</dbReference>
<dbReference type="AlphaFoldDB" id="A0A6G1HTA9"/>
<sequence length="105" mass="12262">MPLFPRVPPGSHRLFLRRSTKRKPPPANGATIYENLRSRSAYRVQRRCYPLLTLNLFLFLFSSYSLPPQFTQTQPIHNLFLTPVPNLSQHLKTHLNIKKMQVHAL</sequence>